<keyword evidence="1" id="KW-0575">Peroxidase</keyword>
<dbReference type="STRING" id="767519.SAMN05216559_4115"/>
<keyword evidence="1" id="KW-0560">Oxidoreductase</keyword>
<dbReference type="Proteomes" id="UP000199062">
    <property type="component" value="Unassembled WGS sequence"/>
</dbReference>
<dbReference type="InterPro" id="IPR055828">
    <property type="entry name" value="DUF7405"/>
</dbReference>
<dbReference type="RefSeq" id="WP_089819274.1">
    <property type="nucleotide sequence ID" value="NZ_FOZK01000006.1"/>
</dbReference>
<sequence length="424" mass="46081">MGRTDRGVSRRDFVKAAVAIGGTSALSACLDREGAPDLDTGPEDLSALPARQHAWNEALSRDDHGNVVAARHHVLLLLEYAGEGTPGDADRETVEKALQGLERAYPRSNEGLLFTVAYSPAYFDRYDASLPDSVDLPRPEALAPFEDPEPDEPDALVHLASDYGQVVLGAEEALLGERGTLNGVEISSFGDVFERADRRTGFVGAGLPAANQDVDGIPDSEPVAEDAPLFMGFKSGFEANQASEDRVTIREGPFAEGTTTHLSKIQLHLDQWYEQDSRYQRVGKMFSPAHADEEKVEGVGNNLGTDSGLDGSQDRTLEDARTKGMVGHTQKSARARDENDSPLILRRDFDSTDGGEAGLHFLSLQRTISDFVETREAMNGTDVADQSAVGTRNNNGILQYLTVDRRGNYLVPPRDHRALPRPDP</sequence>
<dbReference type="EMBL" id="FOZK01000006">
    <property type="protein sequence ID" value="SFS12737.1"/>
    <property type="molecule type" value="Genomic_DNA"/>
</dbReference>
<evidence type="ECO:0000313" key="2">
    <source>
        <dbReference type="Proteomes" id="UP000199062"/>
    </source>
</evidence>
<proteinExistence type="predicted"/>
<dbReference type="Pfam" id="PF24152">
    <property type="entry name" value="DUF7405"/>
    <property type="match status" value="1"/>
</dbReference>
<name>A0A1I6MAS3_9EURY</name>
<accession>A0A1I6MAS3</accession>
<reference evidence="1 2" key="1">
    <citation type="submission" date="2016-10" db="EMBL/GenBank/DDBJ databases">
        <authorList>
            <person name="de Groot N.N."/>
        </authorList>
    </citation>
    <scope>NUCLEOTIDE SEQUENCE [LARGE SCALE GENOMIC DNA]</scope>
    <source>
        <strain evidence="1 2">CGMCC 1.10457</strain>
    </source>
</reference>
<dbReference type="OrthoDB" id="212084at2157"/>
<dbReference type="PROSITE" id="PS51318">
    <property type="entry name" value="TAT"/>
    <property type="match status" value="1"/>
</dbReference>
<protein>
    <submittedName>
        <fullName evidence="1">Deferrochelatase/peroxidase EfeB</fullName>
    </submittedName>
</protein>
<gene>
    <name evidence="1" type="ORF">SAMN05216559_4115</name>
</gene>
<dbReference type="GO" id="GO:0004601">
    <property type="term" value="F:peroxidase activity"/>
    <property type="evidence" value="ECO:0007669"/>
    <property type="project" value="UniProtKB-KW"/>
</dbReference>
<dbReference type="PROSITE" id="PS51257">
    <property type="entry name" value="PROKAR_LIPOPROTEIN"/>
    <property type="match status" value="1"/>
</dbReference>
<dbReference type="InterPro" id="IPR011008">
    <property type="entry name" value="Dimeric_a/b-barrel"/>
</dbReference>
<dbReference type="SUPFAM" id="SSF54909">
    <property type="entry name" value="Dimeric alpha+beta barrel"/>
    <property type="match status" value="1"/>
</dbReference>
<dbReference type="AlphaFoldDB" id="A0A1I6MAS3"/>
<dbReference type="InterPro" id="IPR006311">
    <property type="entry name" value="TAT_signal"/>
</dbReference>
<evidence type="ECO:0000313" key="1">
    <source>
        <dbReference type="EMBL" id="SFS12737.1"/>
    </source>
</evidence>
<organism evidence="1 2">
    <name type="scientific">Halomicrobium zhouii</name>
    <dbReference type="NCBI Taxonomy" id="767519"/>
    <lineage>
        <taxon>Archaea</taxon>
        <taxon>Methanobacteriati</taxon>
        <taxon>Methanobacteriota</taxon>
        <taxon>Stenosarchaea group</taxon>
        <taxon>Halobacteria</taxon>
        <taxon>Halobacteriales</taxon>
        <taxon>Haloarculaceae</taxon>
        <taxon>Halomicrobium</taxon>
    </lineage>
</organism>
<keyword evidence="2" id="KW-1185">Reference proteome</keyword>